<dbReference type="Proteomes" id="UP000178520">
    <property type="component" value="Unassembled WGS sequence"/>
</dbReference>
<name>A0A1F8EB73_9BACT</name>
<dbReference type="EC" id="5.1.1.3" evidence="2 7"/>
<organism evidence="8 9">
    <name type="scientific">Candidatus Yanofskybacteria bacterium RIFCSPHIGHO2_01_FULL_41_21</name>
    <dbReference type="NCBI Taxonomy" id="1802660"/>
    <lineage>
        <taxon>Bacteria</taxon>
        <taxon>Candidatus Yanofskyibacteriota</taxon>
    </lineage>
</organism>
<comment type="similarity">
    <text evidence="7">Belongs to the aspartate/glutamate racemases family.</text>
</comment>
<comment type="caution">
    <text evidence="8">The sequence shown here is derived from an EMBL/GenBank/DDBJ whole genome shotgun (WGS) entry which is preliminary data.</text>
</comment>
<dbReference type="InterPro" id="IPR001920">
    <property type="entry name" value="Asp/Glu_race"/>
</dbReference>
<feature type="binding site" evidence="7">
    <location>
        <begin position="184"/>
        <end position="185"/>
    </location>
    <ligand>
        <name>substrate</name>
    </ligand>
</feature>
<dbReference type="GO" id="GO:0008881">
    <property type="term" value="F:glutamate racemase activity"/>
    <property type="evidence" value="ECO:0007669"/>
    <property type="project" value="UniProtKB-UniRule"/>
</dbReference>
<dbReference type="FunFam" id="3.40.50.1860:FF:000001">
    <property type="entry name" value="Glutamate racemase"/>
    <property type="match status" value="1"/>
</dbReference>
<dbReference type="InterPro" id="IPR004391">
    <property type="entry name" value="Glu_race"/>
</dbReference>
<evidence type="ECO:0000256" key="5">
    <source>
        <dbReference type="ARBA" id="ARBA00023235"/>
    </source>
</evidence>
<proteinExistence type="inferred from homology"/>
<evidence type="ECO:0000256" key="4">
    <source>
        <dbReference type="ARBA" id="ARBA00022984"/>
    </source>
</evidence>
<dbReference type="GO" id="GO:0009252">
    <property type="term" value="P:peptidoglycan biosynthetic process"/>
    <property type="evidence" value="ECO:0007669"/>
    <property type="project" value="UniProtKB-UniRule"/>
</dbReference>
<evidence type="ECO:0000256" key="3">
    <source>
        <dbReference type="ARBA" id="ARBA00022960"/>
    </source>
</evidence>
<comment type="function">
    <text evidence="7">Provides the (R)-glutamate required for cell wall biosynthesis.</text>
</comment>
<feature type="active site" description="Proton donor/acceptor" evidence="7">
    <location>
        <position position="73"/>
    </location>
</feature>
<accession>A0A1F8EB73</accession>
<keyword evidence="6 7" id="KW-0961">Cell wall biogenesis/degradation</keyword>
<evidence type="ECO:0000313" key="9">
    <source>
        <dbReference type="Proteomes" id="UP000178520"/>
    </source>
</evidence>
<dbReference type="GO" id="GO:0008360">
    <property type="term" value="P:regulation of cell shape"/>
    <property type="evidence" value="ECO:0007669"/>
    <property type="project" value="UniProtKB-KW"/>
</dbReference>
<keyword evidence="4 7" id="KW-0573">Peptidoglycan synthesis</keyword>
<dbReference type="PROSITE" id="PS00924">
    <property type="entry name" value="ASP_GLU_RACEMASE_2"/>
    <property type="match status" value="1"/>
</dbReference>
<keyword evidence="5 7" id="KW-0413">Isomerase</keyword>
<dbReference type="PANTHER" id="PTHR21198">
    <property type="entry name" value="GLUTAMATE RACEMASE"/>
    <property type="match status" value="1"/>
</dbReference>
<reference evidence="8 9" key="1">
    <citation type="journal article" date="2016" name="Nat. Commun.">
        <title>Thousands of microbial genomes shed light on interconnected biogeochemical processes in an aquifer system.</title>
        <authorList>
            <person name="Anantharaman K."/>
            <person name="Brown C.T."/>
            <person name="Hug L.A."/>
            <person name="Sharon I."/>
            <person name="Castelle C.J."/>
            <person name="Probst A.J."/>
            <person name="Thomas B.C."/>
            <person name="Singh A."/>
            <person name="Wilkins M.J."/>
            <person name="Karaoz U."/>
            <person name="Brodie E.L."/>
            <person name="Williams K.H."/>
            <person name="Hubbard S.S."/>
            <person name="Banfield J.F."/>
        </authorList>
    </citation>
    <scope>NUCLEOTIDE SEQUENCE [LARGE SCALE GENOMIC DNA]</scope>
</reference>
<dbReference type="UniPathway" id="UPA00219"/>
<comment type="pathway">
    <text evidence="7">Cell wall biogenesis; peptidoglycan biosynthesis.</text>
</comment>
<comment type="catalytic activity">
    <reaction evidence="1 7">
        <text>L-glutamate = D-glutamate</text>
        <dbReference type="Rhea" id="RHEA:12813"/>
        <dbReference type="ChEBI" id="CHEBI:29985"/>
        <dbReference type="ChEBI" id="CHEBI:29986"/>
        <dbReference type="EC" id="5.1.1.3"/>
    </reaction>
</comment>
<dbReference type="STRING" id="1802660.A2735_00350"/>
<dbReference type="Gene3D" id="3.40.50.1860">
    <property type="match status" value="2"/>
</dbReference>
<gene>
    <name evidence="7" type="primary">murI</name>
    <name evidence="8" type="ORF">A2735_00350</name>
</gene>
<evidence type="ECO:0000313" key="8">
    <source>
        <dbReference type="EMBL" id="OGM98144.1"/>
    </source>
</evidence>
<dbReference type="InterPro" id="IPR015942">
    <property type="entry name" value="Asp/Glu/hydantoin_racemase"/>
</dbReference>
<evidence type="ECO:0000256" key="1">
    <source>
        <dbReference type="ARBA" id="ARBA00001602"/>
    </source>
</evidence>
<dbReference type="EMBL" id="MGJA01000003">
    <property type="protein sequence ID" value="OGM98144.1"/>
    <property type="molecule type" value="Genomic_DNA"/>
</dbReference>
<dbReference type="NCBIfam" id="TIGR00067">
    <property type="entry name" value="glut_race"/>
    <property type="match status" value="1"/>
</dbReference>
<feature type="binding site" evidence="7">
    <location>
        <begin position="10"/>
        <end position="11"/>
    </location>
    <ligand>
        <name>substrate</name>
    </ligand>
</feature>
<feature type="active site" description="Proton donor/acceptor" evidence="7">
    <location>
        <position position="183"/>
    </location>
</feature>
<dbReference type="PANTHER" id="PTHR21198:SF3">
    <property type="entry name" value="GLUTAMATE RACEMASE"/>
    <property type="match status" value="1"/>
</dbReference>
<dbReference type="Pfam" id="PF01177">
    <property type="entry name" value="Asp_Glu_race"/>
    <property type="match status" value="1"/>
</dbReference>
<dbReference type="AlphaFoldDB" id="A0A1F8EB73"/>
<evidence type="ECO:0000256" key="7">
    <source>
        <dbReference type="HAMAP-Rule" id="MF_00258"/>
    </source>
</evidence>
<sequence length="262" mass="28709">MNNLLIGVFDSGVGGLSILKELQNRLSDESFLFFADQKNVPYGGKSKEELVTLTSKIMEFLTARKIKMVVIACNTATCYALEELRNNFPLPIVGVVPAIKPAVEQTKVGKIALISTPATAQSQYVTDLINKYANNVEVLRIGCAGLEDVVETGKLHGPKTSELLNKYVAPLKKEGIDQLVLGCTHYPFLKEEIVSILGPTVTLVDSGRAVANRVEHLLDENNLRNTSGKQTNRFFTNKDADDFSRVASELLGYKVEAQYASV</sequence>
<dbReference type="SUPFAM" id="SSF53681">
    <property type="entry name" value="Aspartate/glutamate racemase"/>
    <property type="match status" value="2"/>
</dbReference>
<feature type="binding site" evidence="7">
    <location>
        <begin position="42"/>
        <end position="43"/>
    </location>
    <ligand>
        <name>substrate</name>
    </ligand>
</feature>
<feature type="binding site" evidence="7">
    <location>
        <begin position="74"/>
        <end position="75"/>
    </location>
    <ligand>
        <name>substrate</name>
    </ligand>
</feature>
<dbReference type="GO" id="GO:0071555">
    <property type="term" value="P:cell wall organization"/>
    <property type="evidence" value="ECO:0007669"/>
    <property type="project" value="UniProtKB-KW"/>
</dbReference>
<evidence type="ECO:0000256" key="6">
    <source>
        <dbReference type="ARBA" id="ARBA00023316"/>
    </source>
</evidence>
<dbReference type="InterPro" id="IPR033134">
    <property type="entry name" value="Asp/Glu_racemase_AS_2"/>
</dbReference>
<keyword evidence="3 7" id="KW-0133">Cell shape</keyword>
<dbReference type="HAMAP" id="MF_00258">
    <property type="entry name" value="Glu_racemase"/>
    <property type="match status" value="1"/>
</dbReference>
<protein>
    <recommendedName>
        <fullName evidence="2 7">Glutamate racemase</fullName>
        <ecNumber evidence="2 7">5.1.1.3</ecNumber>
    </recommendedName>
</protein>
<evidence type="ECO:0000256" key="2">
    <source>
        <dbReference type="ARBA" id="ARBA00013090"/>
    </source>
</evidence>